<protein>
    <recommendedName>
        <fullName evidence="8">BZIP domain-containing protein</fullName>
    </recommendedName>
</protein>
<feature type="compositionally biased region" description="Low complexity" evidence="7">
    <location>
        <begin position="7"/>
        <end position="18"/>
    </location>
</feature>
<dbReference type="PROSITE" id="PS00036">
    <property type="entry name" value="BZIP_BASIC"/>
    <property type="match status" value="1"/>
</dbReference>
<sequence length="327" mass="34653">MGTGEETTASKPSKPTSSIQEVPTTPSYPDWSSPMQAYYAPGATPPPFFASTVASPSPHPYMWGSQHPLMPPYGTPVPYSAIYPPYVHPNMAPTPVAAQTNVEPDGKGADGRDGASAKKSKVTSGNSSLVGGKAADGVKATSGSGNDGASQSADSGSEGSSEGNEDNSQQEFTAGKPGVPTPATNLNIGMDLWNASSAGGAAKIRPNPGAASSTLVPTGMMPDQWMQDERELKRQRRKQSNRESARRSRLRKQVECEELQARVETLSNENHTLRDELHRLSEECEKLTSENSAIKEELTRVCGPEAVANLEHDSTSALQSHGSEENS</sequence>
<dbReference type="GO" id="GO:0003700">
    <property type="term" value="F:DNA-binding transcription factor activity"/>
    <property type="evidence" value="ECO:0007669"/>
    <property type="project" value="InterPro"/>
</dbReference>
<dbReference type="Pfam" id="PF00170">
    <property type="entry name" value="bZIP_1"/>
    <property type="match status" value="1"/>
</dbReference>
<dbReference type="FunCoup" id="A0A059AYU0">
    <property type="interactions" value="128"/>
</dbReference>
<evidence type="ECO:0000256" key="1">
    <source>
        <dbReference type="ARBA" id="ARBA00004123"/>
    </source>
</evidence>
<evidence type="ECO:0000256" key="2">
    <source>
        <dbReference type="ARBA" id="ARBA00007163"/>
    </source>
</evidence>
<evidence type="ECO:0000259" key="8">
    <source>
        <dbReference type="PROSITE" id="PS50217"/>
    </source>
</evidence>
<evidence type="ECO:0000256" key="6">
    <source>
        <dbReference type="ARBA" id="ARBA00023242"/>
    </source>
</evidence>
<keyword evidence="4" id="KW-0238">DNA-binding</keyword>
<gene>
    <name evidence="9" type="ORF">EUGRSUZ_H01256</name>
</gene>
<dbReference type="SMR" id="A0A059AYU0"/>
<dbReference type="CDD" id="cd14702">
    <property type="entry name" value="bZIP_plant_GBF1"/>
    <property type="match status" value="1"/>
</dbReference>
<dbReference type="PANTHER" id="PTHR45967:SF20">
    <property type="entry name" value="G-BOX-BINDING FACTOR 1"/>
    <property type="match status" value="1"/>
</dbReference>
<evidence type="ECO:0000313" key="9">
    <source>
        <dbReference type="EMBL" id="KCW58595.1"/>
    </source>
</evidence>
<feature type="domain" description="BZIP" evidence="8">
    <location>
        <begin position="231"/>
        <end position="294"/>
    </location>
</feature>
<dbReference type="GO" id="GO:0006355">
    <property type="term" value="P:regulation of DNA-templated transcription"/>
    <property type="evidence" value="ECO:0000318"/>
    <property type="project" value="GO_Central"/>
</dbReference>
<evidence type="ECO:0000256" key="5">
    <source>
        <dbReference type="ARBA" id="ARBA00023163"/>
    </source>
</evidence>
<reference evidence="9" key="1">
    <citation type="submission" date="2013-07" db="EMBL/GenBank/DDBJ databases">
        <title>The genome of Eucalyptus grandis.</title>
        <authorList>
            <person name="Schmutz J."/>
            <person name="Hayes R."/>
            <person name="Myburg A."/>
            <person name="Tuskan G."/>
            <person name="Grattapaglia D."/>
            <person name="Rokhsar D.S."/>
        </authorList>
    </citation>
    <scope>NUCLEOTIDE SEQUENCE</scope>
    <source>
        <tissue evidence="9">Leaf extractions</tissue>
    </source>
</reference>
<dbReference type="GO" id="GO:0046983">
    <property type="term" value="F:protein dimerization activity"/>
    <property type="evidence" value="ECO:0007669"/>
    <property type="project" value="UniProtKB-ARBA"/>
</dbReference>
<keyword evidence="6" id="KW-0539">Nucleus</keyword>
<comment type="similarity">
    <text evidence="2">Belongs to the bZIP family.</text>
</comment>
<dbReference type="InterPro" id="IPR045314">
    <property type="entry name" value="bZIP_plant_GBF1"/>
</dbReference>
<dbReference type="Gene3D" id="1.20.5.170">
    <property type="match status" value="1"/>
</dbReference>
<dbReference type="eggNOG" id="ENOG502QVYY">
    <property type="taxonomic scope" value="Eukaryota"/>
</dbReference>
<feature type="region of interest" description="Disordered" evidence="7">
    <location>
        <begin position="1"/>
        <end position="36"/>
    </location>
</feature>
<name>A0A059AYU0_EUCGR</name>
<keyword evidence="5" id="KW-0804">Transcription</keyword>
<dbReference type="InterPro" id="IPR046347">
    <property type="entry name" value="bZIP_sf"/>
</dbReference>
<dbReference type="OMA" id="GVMPDQW"/>
<feature type="compositionally biased region" description="Low complexity" evidence="7">
    <location>
        <begin position="142"/>
        <end position="169"/>
    </location>
</feature>
<evidence type="ECO:0000256" key="3">
    <source>
        <dbReference type="ARBA" id="ARBA00023015"/>
    </source>
</evidence>
<organism evidence="9">
    <name type="scientific">Eucalyptus grandis</name>
    <name type="common">Flooded gum</name>
    <dbReference type="NCBI Taxonomy" id="71139"/>
    <lineage>
        <taxon>Eukaryota</taxon>
        <taxon>Viridiplantae</taxon>
        <taxon>Streptophyta</taxon>
        <taxon>Embryophyta</taxon>
        <taxon>Tracheophyta</taxon>
        <taxon>Spermatophyta</taxon>
        <taxon>Magnoliopsida</taxon>
        <taxon>eudicotyledons</taxon>
        <taxon>Gunneridae</taxon>
        <taxon>Pentapetalae</taxon>
        <taxon>rosids</taxon>
        <taxon>malvids</taxon>
        <taxon>Myrtales</taxon>
        <taxon>Myrtaceae</taxon>
        <taxon>Myrtoideae</taxon>
        <taxon>Eucalypteae</taxon>
        <taxon>Eucalyptus</taxon>
    </lineage>
</organism>
<evidence type="ECO:0000256" key="7">
    <source>
        <dbReference type="SAM" id="MobiDB-lite"/>
    </source>
</evidence>
<feature type="compositionally biased region" description="Basic and acidic residues" evidence="7">
    <location>
        <begin position="240"/>
        <end position="252"/>
    </location>
</feature>
<dbReference type="Pfam" id="PF07777">
    <property type="entry name" value="MFMR"/>
    <property type="match status" value="1"/>
</dbReference>
<feature type="compositionally biased region" description="Basic and acidic residues" evidence="7">
    <location>
        <begin position="104"/>
        <end position="116"/>
    </location>
</feature>
<dbReference type="Gramene" id="KCW58595">
    <property type="protein sequence ID" value="KCW58595"/>
    <property type="gene ID" value="EUGRSUZ_H01256"/>
</dbReference>
<dbReference type="GO" id="GO:0005634">
    <property type="term" value="C:nucleus"/>
    <property type="evidence" value="ECO:0000318"/>
    <property type="project" value="GO_Central"/>
</dbReference>
<evidence type="ECO:0000256" key="4">
    <source>
        <dbReference type="ARBA" id="ARBA00023125"/>
    </source>
</evidence>
<keyword evidence="3" id="KW-0805">Transcription regulation</keyword>
<dbReference type="InterPro" id="IPR044827">
    <property type="entry name" value="GBF-like"/>
</dbReference>
<dbReference type="SUPFAM" id="SSF57959">
    <property type="entry name" value="Leucine zipper domain"/>
    <property type="match status" value="1"/>
</dbReference>
<dbReference type="STRING" id="71139.A0A059AYU0"/>
<feature type="region of interest" description="Disordered" evidence="7">
    <location>
        <begin position="305"/>
        <end position="327"/>
    </location>
</feature>
<dbReference type="PANTHER" id="PTHR45967">
    <property type="entry name" value="G-BOX-BINDING FACTOR 3-RELATED"/>
    <property type="match status" value="1"/>
</dbReference>
<dbReference type="GO" id="GO:0000976">
    <property type="term" value="F:transcription cis-regulatory region binding"/>
    <property type="evidence" value="ECO:0007669"/>
    <property type="project" value="UniProtKB-ARBA"/>
</dbReference>
<dbReference type="PROSITE" id="PS50217">
    <property type="entry name" value="BZIP"/>
    <property type="match status" value="1"/>
</dbReference>
<dbReference type="SMART" id="SM00338">
    <property type="entry name" value="BRLZ"/>
    <property type="match status" value="1"/>
</dbReference>
<dbReference type="EMBL" id="KK198760">
    <property type="protein sequence ID" value="KCW58595.1"/>
    <property type="molecule type" value="Genomic_DNA"/>
</dbReference>
<dbReference type="InterPro" id="IPR004827">
    <property type="entry name" value="bZIP"/>
</dbReference>
<proteinExistence type="inferred from homology"/>
<dbReference type="InterPro" id="IPR012900">
    <property type="entry name" value="MFMR"/>
</dbReference>
<comment type="subcellular location">
    <subcellularLocation>
        <location evidence="1">Nucleus</location>
    </subcellularLocation>
</comment>
<dbReference type="AlphaFoldDB" id="A0A059AYU0"/>
<accession>A0A059AYU0</accession>
<feature type="region of interest" description="Disordered" evidence="7">
    <location>
        <begin position="84"/>
        <end position="252"/>
    </location>
</feature>
<dbReference type="GO" id="GO:0043565">
    <property type="term" value="F:sequence-specific DNA binding"/>
    <property type="evidence" value="ECO:0000318"/>
    <property type="project" value="GO_Central"/>
</dbReference>
<dbReference type="InParanoid" id="A0A059AYU0"/>
<dbReference type="FunFam" id="1.20.5.170:FF:000020">
    <property type="entry name" value="BZIP transcription factor"/>
    <property type="match status" value="1"/>
</dbReference>